<dbReference type="Proteomes" id="UP001139157">
    <property type="component" value="Unassembled WGS sequence"/>
</dbReference>
<sequence length="445" mass="49466">MSHAFPPGPRLPRIVQTIRYARERRRFLLAMSHRYGEVFTLRMTPPFGRRTVVFSRPDHIREIFAADPADMHAGAGRGLLATVMGEHSLLTTDGGEHARARRLLMPAFTASALRGYRDMIETIAKAHVDSWQPGTTLRMLEPMNDVTLEIIMRVVFGVTDDARRAELTALVRRLVQLDPIVLLGWKSARLRRFGPWRRFGELQAALDEQIYAQIARHRAHSDPDRHGDVLTRLLAVGAGESPDDVPLSDTELRDQLITLLLAGHETTATALSWTLHELAAAPEIQERARRAAGEGDDKYLEAVFKEGMRRRTVVNSLSRRLTRDMTVGGHELPEGTVVVAAAVLVHENPEHHPEPDLFRPERFLDGSVQPQLWLPFGGGVRRCIGAGFAFTEGIAVLREVLSRYTLSLPPGVTGEQFGTRNIMNSPRHGAPVVLTALPVAARTPA</sequence>
<dbReference type="AlphaFoldDB" id="A0A9X2IV68"/>
<feature type="binding site" description="axial binding residue" evidence="3">
    <location>
        <position position="383"/>
    </location>
    <ligand>
        <name>heme</name>
        <dbReference type="ChEBI" id="CHEBI:30413"/>
    </ligand>
    <ligandPart>
        <name>Fe</name>
        <dbReference type="ChEBI" id="CHEBI:18248"/>
    </ligandPart>
</feature>
<dbReference type="GO" id="GO:0020037">
    <property type="term" value="F:heme binding"/>
    <property type="evidence" value="ECO:0007669"/>
    <property type="project" value="InterPro"/>
</dbReference>
<dbReference type="PANTHER" id="PTHR24305">
    <property type="entry name" value="CYTOCHROME P450"/>
    <property type="match status" value="1"/>
</dbReference>
<dbReference type="InterPro" id="IPR001128">
    <property type="entry name" value="Cyt_P450"/>
</dbReference>
<gene>
    <name evidence="5" type="ORF">NDR86_08900</name>
</gene>
<keyword evidence="4" id="KW-0560">Oxidoreductase</keyword>
<dbReference type="PRINTS" id="PR00463">
    <property type="entry name" value="EP450I"/>
</dbReference>
<comment type="caution">
    <text evidence="5">The sequence shown here is derived from an EMBL/GenBank/DDBJ whole genome shotgun (WGS) entry which is preliminary data.</text>
</comment>
<dbReference type="PANTHER" id="PTHR24305:SF166">
    <property type="entry name" value="CYTOCHROME P450 12A4, MITOCHONDRIAL-RELATED"/>
    <property type="match status" value="1"/>
</dbReference>
<dbReference type="PROSITE" id="PS00086">
    <property type="entry name" value="CYTOCHROME_P450"/>
    <property type="match status" value="1"/>
</dbReference>
<dbReference type="InterPro" id="IPR017972">
    <property type="entry name" value="Cyt_P450_CS"/>
</dbReference>
<dbReference type="InterPro" id="IPR050121">
    <property type="entry name" value="Cytochrome_P450_monoxygenase"/>
</dbReference>
<evidence type="ECO:0000256" key="4">
    <source>
        <dbReference type="RuleBase" id="RU000461"/>
    </source>
</evidence>
<dbReference type="GO" id="GO:0016705">
    <property type="term" value="F:oxidoreductase activity, acting on paired donors, with incorporation or reduction of molecular oxygen"/>
    <property type="evidence" value="ECO:0007669"/>
    <property type="project" value="InterPro"/>
</dbReference>
<dbReference type="CDD" id="cd11053">
    <property type="entry name" value="CYP110-like"/>
    <property type="match status" value="1"/>
</dbReference>
<keyword evidence="3 4" id="KW-0408">Iron</keyword>
<keyword evidence="4" id="KW-0503">Monooxygenase</keyword>
<dbReference type="GO" id="GO:0004497">
    <property type="term" value="F:monooxygenase activity"/>
    <property type="evidence" value="ECO:0007669"/>
    <property type="project" value="UniProtKB-KW"/>
</dbReference>
<organism evidence="5 6">
    <name type="scientific">Nocardia pulmonis</name>
    <dbReference type="NCBI Taxonomy" id="2951408"/>
    <lineage>
        <taxon>Bacteria</taxon>
        <taxon>Bacillati</taxon>
        <taxon>Actinomycetota</taxon>
        <taxon>Actinomycetes</taxon>
        <taxon>Mycobacteriales</taxon>
        <taxon>Nocardiaceae</taxon>
        <taxon>Nocardia</taxon>
    </lineage>
</organism>
<reference evidence="5" key="1">
    <citation type="submission" date="2022-06" db="EMBL/GenBank/DDBJ databases">
        <title>Novel species in genus nocardia.</title>
        <authorList>
            <person name="Li F."/>
        </authorList>
    </citation>
    <scope>NUCLEOTIDE SEQUENCE</scope>
    <source>
        <strain evidence="5">CDC141</strain>
    </source>
</reference>
<evidence type="ECO:0000256" key="3">
    <source>
        <dbReference type="PIRSR" id="PIRSR602401-1"/>
    </source>
</evidence>
<evidence type="ECO:0000313" key="5">
    <source>
        <dbReference type="EMBL" id="MCM6773587.1"/>
    </source>
</evidence>
<dbReference type="EMBL" id="JAMRXG010000003">
    <property type="protein sequence ID" value="MCM6773587.1"/>
    <property type="molecule type" value="Genomic_DNA"/>
</dbReference>
<protein>
    <submittedName>
        <fullName evidence="5">Cytochrome P450</fullName>
    </submittedName>
</protein>
<dbReference type="SUPFAM" id="SSF48264">
    <property type="entry name" value="Cytochrome P450"/>
    <property type="match status" value="1"/>
</dbReference>
<dbReference type="Gene3D" id="1.10.630.10">
    <property type="entry name" value="Cytochrome P450"/>
    <property type="match status" value="1"/>
</dbReference>
<keyword evidence="3 4" id="KW-0349">Heme</keyword>
<accession>A0A9X2IV68</accession>
<proteinExistence type="inferred from homology"/>
<comment type="similarity">
    <text evidence="2 4">Belongs to the cytochrome P450 family.</text>
</comment>
<dbReference type="RefSeq" id="WP_251910652.1">
    <property type="nucleotide sequence ID" value="NZ_JAMRXG010000003.1"/>
</dbReference>
<dbReference type="InterPro" id="IPR002401">
    <property type="entry name" value="Cyt_P450_E_grp-I"/>
</dbReference>
<dbReference type="GO" id="GO:0005506">
    <property type="term" value="F:iron ion binding"/>
    <property type="evidence" value="ECO:0007669"/>
    <property type="project" value="InterPro"/>
</dbReference>
<evidence type="ECO:0000256" key="1">
    <source>
        <dbReference type="ARBA" id="ARBA00001971"/>
    </source>
</evidence>
<dbReference type="InterPro" id="IPR036396">
    <property type="entry name" value="Cyt_P450_sf"/>
</dbReference>
<comment type="cofactor">
    <cofactor evidence="1 3">
        <name>heme</name>
        <dbReference type="ChEBI" id="CHEBI:30413"/>
    </cofactor>
</comment>
<dbReference type="PRINTS" id="PR00385">
    <property type="entry name" value="P450"/>
</dbReference>
<dbReference type="Pfam" id="PF00067">
    <property type="entry name" value="p450"/>
    <property type="match status" value="1"/>
</dbReference>
<keyword evidence="6" id="KW-1185">Reference proteome</keyword>
<name>A0A9X2IV68_9NOCA</name>
<keyword evidence="3 4" id="KW-0479">Metal-binding</keyword>
<evidence type="ECO:0000256" key="2">
    <source>
        <dbReference type="ARBA" id="ARBA00010617"/>
    </source>
</evidence>
<evidence type="ECO:0000313" key="6">
    <source>
        <dbReference type="Proteomes" id="UP001139157"/>
    </source>
</evidence>